<dbReference type="NCBIfam" id="TIGR01840">
    <property type="entry name" value="esterase_phb"/>
    <property type="match status" value="1"/>
</dbReference>
<feature type="chain" id="PRO_5010536241" evidence="3">
    <location>
        <begin position="24"/>
        <end position="347"/>
    </location>
</feature>
<dbReference type="InterPro" id="IPR029058">
    <property type="entry name" value="AB_hydrolase_fold"/>
</dbReference>
<keyword evidence="1 3" id="KW-0732">Signal</keyword>
<dbReference type="Proteomes" id="UP000186559">
    <property type="component" value="Chromosome"/>
</dbReference>
<dbReference type="InterPro" id="IPR050955">
    <property type="entry name" value="Plant_Biomass_Hydrol_Est"/>
</dbReference>
<keyword evidence="2" id="KW-0378">Hydrolase</keyword>
<evidence type="ECO:0000256" key="1">
    <source>
        <dbReference type="ARBA" id="ARBA00022729"/>
    </source>
</evidence>
<dbReference type="EMBL" id="CP014796">
    <property type="protein sequence ID" value="APX25006.1"/>
    <property type="molecule type" value="Genomic_DNA"/>
</dbReference>
<feature type="signal peptide" evidence="3">
    <location>
        <begin position="1"/>
        <end position="23"/>
    </location>
</feature>
<protein>
    <submittedName>
        <fullName evidence="4">Esterase, PHB depolymerase family</fullName>
    </submittedName>
</protein>
<evidence type="ECO:0000313" key="4">
    <source>
        <dbReference type="EMBL" id="APX25006.1"/>
    </source>
</evidence>
<organism evidence="4 5">
    <name type="scientific">Salipiger profundus</name>
    <dbReference type="NCBI Taxonomy" id="1229727"/>
    <lineage>
        <taxon>Bacteria</taxon>
        <taxon>Pseudomonadati</taxon>
        <taxon>Pseudomonadota</taxon>
        <taxon>Alphaproteobacteria</taxon>
        <taxon>Rhodobacterales</taxon>
        <taxon>Roseobacteraceae</taxon>
        <taxon>Salipiger</taxon>
    </lineage>
</organism>
<proteinExistence type="predicted"/>
<keyword evidence="5" id="KW-1185">Reference proteome</keyword>
<dbReference type="STRING" id="1229727.Ga0080559_TMP4210"/>
<dbReference type="KEGG" id="tpro:Ga0080559_TMP4210"/>
<accession>A0A1U7DAA5</accession>
<gene>
    <name evidence="4" type="ORF">Ga0080559_TMP4210</name>
</gene>
<sequence length="347" mass="37688" precursor="true">MHFPCFRALCLPPLLLFAQPVFALEPVTDFGSNPGALRAWEHIPDDLPADRPLVVALHGCDMQAEDFDTETGLTAMANALQVALLFPEQDDDNMGALCFRWHDPEDNRAGVGETASIMQMIDTMRTRRQVDPARVYVLGLSAGGGMAATLIANHPDRFAGAAIIAGVPYGCNRASGSFDWRYDWYETFWPDGTAASYACGITPDNPLDPFGIFRFQIIDRSPDDWAGYVMTAAGQAPSHWPLLSLWQGLGDTVVDPDNLRELTEQWTEVQGIGRDPASPEIIDGAERTVYRDASGAARIETWTIEGFDHAVPVDADGEPAPCGAAAAYVADAGICAVRRIAAFWGLE</sequence>
<evidence type="ECO:0000256" key="3">
    <source>
        <dbReference type="SAM" id="SignalP"/>
    </source>
</evidence>
<name>A0A1U7DAA5_9RHOB</name>
<dbReference type="PANTHER" id="PTHR43037">
    <property type="entry name" value="UNNAMED PRODUCT-RELATED"/>
    <property type="match status" value="1"/>
</dbReference>
<evidence type="ECO:0000313" key="5">
    <source>
        <dbReference type="Proteomes" id="UP000186559"/>
    </source>
</evidence>
<dbReference type="InterPro" id="IPR010126">
    <property type="entry name" value="Esterase_phb"/>
</dbReference>
<reference evidence="4 5" key="1">
    <citation type="submission" date="2016-03" db="EMBL/GenBank/DDBJ databases">
        <title>Deep-sea bacteria in the southern Pacific.</title>
        <authorList>
            <person name="Tang K."/>
        </authorList>
    </citation>
    <scope>NUCLEOTIDE SEQUENCE [LARGE SCALE GENOMIC DNA]</scope>
    <source>
        <strain evidence="4 5">JLT2016</strain>
    </source>
</reference>
<dbReference type="GO" id="GO:0005576">
    <property type="term" value="C:extracellular region"/>
    <property type="evidence" value="ECO:0007669"/>
    <property type="project" value="InterPro"/>
</dbReference>
<dbReference type="Pfam" id="PF10503">
    <property type="entry name" value="Esterase_PHB"/>
    <property type="match status" value="1"/>
</dbReference>
<dbReference type="SUPFAM" id="SSF53474">
    <property type="entry name" value="alpha/beta-Hydrolases"/>
    <property type="match status" value="2"/>
</dbReference>
<dbReference type="AlphaFoldDB" id="A0A1U7DAA5"/>
<dbReference type="PANTHER" id="PTHR43037:SF1">
    <property type="entry name" value="BLL1128 PROTEIN"/>
    <property type="match status" value="1"/>
</dbReference>
<dbReference type="Gene3D" id="3.40.50.1820">
    <property type="entry name" value="alpha/beta hydrolase"/>
    <property type="match status" value="1"/>
</dbReference>
<evidence type="ECO:0000256" key="2">
    <source>
        <dbReference type="ARBA" id="ARBA00022801"/>
    </source>
</evidence>
<dbReference type="OrthoDB" id="9767239at2"/>
<dbReference type="RefSeq" id="WP_076624695.1">
    <property type="nucleotide sequence ID" value="NZ_BMEW01000006.1"/>
</dbReference>
<dbReference type="GO" id="GO:0016787">
    <property type="term" value="F:hydrolase activity"/>
    <property type="evidence" value="ECO:0007669"/>
    <property type="project" value="UniProtKB-KW"/>
</dbReference>